<evidence type="ECO:0000256" key="4">
    <source>
        <dbReference type="ARBA" id="ARBA00013030"/>
    </source>
</evidence>
<dbReference type="Gene3D" id="3.90.1150.10">
    <property type="entry name" value="Aspartate Aminotransferase, domain 1"/>
    <property type="match status" value="1"/>
</dbReference>
<evidence type="ECO:0000259" key="15">
    <source>
        <dbReference type="Pfam" id="PF00266"/>
    </source>
</evidence>
<dbReference type="InterPro" id="IPR015421">
    <property type="entry name" value="PyrdxlP-dep_Trfase_major"/>
</dbReference>
<evidence type="ECO:0000256" key="6">
    <source>
        <dbReference type="ARBA" id="ARBA00022576"/>
    </source>
</evidence>
<evidence type="ECO:0000256" key="7">
    <source>
        <dbReference type="ARBA" id="ARBA00022605"/>
    </source>
</evidence>
<keyword evidence="17" id="KW-1185">Reference proteome</keyword>
<comment type="similarity">
    <text evidence="3">Belongs to the class-V pyridoxal-phosphate-dependent aminotransferase family. SerC subfamily.</text>
</comment>
<protein>
    <recommendedName>
        <fullName evidence="4">phosphoserine transaminase</fullName>
        <ecNumber evidence="4">2.6.1.52</ecNumber>
    </recommendedName>
    <alternativeName>
        <fullName evidence="12">Phosphohydroxythreonine aminotransferase</fullName>
    </alternativeName>
</protein>
<dbReference type="SUPFAM" id="SSF53383">
    <property type="entry name" value="PLP-dependent transferases"/>
    <property type="match status" value="1"/>
</dbReference>
<comment type="caution">
    <text evidence="16">The sequence shown here is derived from an EMBL/GenBank/DDBJ whole genome shotgun (WGS) entry which is preliminary data.</text>
</comment>
<comment type="pathway">
    <text evidence="2">Amino-acid biosynthesis; L-serine biosynthesis; L-serine from 3-phospho-D-glycerate: step 2/3.</text>
</comment>
<keyword evidence="7" id="KW-0028">Amino-acid biosynthesis</keyword>
<dbReference type="Pfam" id="PF00266">
    <property type="entry name" value="Aminotran_5"/>
    <property type="match status" value="1"/>
</dbReference>
<evidence type="ECO:0000256" key="10">
    <source>
        <dbReference type="ARBA" id="ARBA00023096"/>
    </source>
</evidence>
<feature type="domain" description="Aminotransferase class V" evidence="15">
    <location>
        <begin position="8"/>
        <end position="317"/>
    </location>
</feature>
<accession>A0AAE3QZX5</accession>
<evidence type="ECO:0000256" key="2">
    <source>
        <dbReference type="ARBA" id="ARBA00005099"/>
    </source>
</evidence>
<name>A0AAE3QZX5_9BACT</name>
<comment type="catalytic activity">
    <reaction evidence="13">
        <text>4-(phosphooxy)-L-threonine + 2-oxoglutarate = (R)-3-hydroxy-2-oxo-4-phosphooxybutanoate + L-glutamate</text>
        <dbReference type="Rhea" id="RHEA:16573"/>
        <dbReference type="ChEBI" id="CHEBI:16810"/>
        <dbReference type="ChEBI" id="CHEBI:29985"/>
        <dbReference type="ChEBI" id="CHEBI:58452"/>
        <dbReference type="ChEBI" id="CHEBI:58538"/>
        <dbReference type="EC" id="2.6.1.52"/>
    </reaction>
</comment>
<keyword evidence="5" id="KW-0963">Cytoplasm</keyword>
<keyword evidence="8" id="KW-0808">Transferase</keyword>
<proteinExistence type="inferred from homology"/>
<keyword evidence="11" id="KW-0718">Serine biosynthesis</keyword>
<dbReference type="Proteomes" id="UP001232063">
    <property type="component" value="Unassembled WGS sequence"/>
</dbReference>
<dbReference type="GO" id="GO:0006564">
    <property type="term" value="P:L-serine biosynthetic process"/>
    <property type="evidence" value="ECO:0007669"/>
    <property type="project" value="UniProtKB-KW"/>
</dbReference>
<dbReference type="GO" id="GO:0004648">
    <property type="term" value="F:O-phospho-L-serine:2-oxoglutarate aminotransferase activity"/>
    <property type="evidence" value="ECO:0007669"/>
    <property type="project" value="UniProtKB-EC"/>
</dbReference>
<dbReference type="InterPro" id="IPR015424">
    <property type="entry name" value="PyrdxlP-dep_Trfase"/>
</dbReference>
<evidence type="ECO:0000313" key="16">
    <source>
        <dbReference type="EMBL" id="MDJ1501126.1"/>
    </source>
</evidence>
<organism evidence="16 17">
    <name type="scientific">Xanthocytophaga agilis</name>
    <dbReference type="NCBI Taxonomy" id="3048010"/>
    <lineage>
        <taxon>Bacteria</taxon>
        <taxon>Pseudomonadati</taxon>
        <taxon>Bacteroidota</taxon>
        <taxon>Cytophagia</taxon>
        <taxon>Cytophagales</taxon>
        <taxon>Rhodocytophagaceae</taxon>
        <taxon>Xanthocytophaga</taxon>
    </lineage>
</organism>
<dbReference type="AlphaFoldDB" id="A0AAE3QZX5"/>
<sequence length="351" mass="39536">MITFYPGPSKVYPQVRQYMLDAYDSGILSANHRSSAFMQICEKTLGLLQAKLNIPETYSVVFVSSATESWEIISQSFTQNSSHHYYNGAFGQKWYEYAHKIVSQATSQAFDSNQNPVLTEVPEECDVICLTQNETSNGTQLPAAFIESVKTNYPDKLLAVDATSSLGGVALRIEQADIWFASVQKCLGLPAGMGLLIVSPKALEHARKISDKRFYNSFLFMYDNIQKYQTHYTPNVLNIYLLMRVLESVEPLDSIADKIRQQAANWYTFFDNHPSLKPLIHNQEVRSDTVITIGATEDKIAFIKQAAQKEGIVLGNGYGDWKSSTFRIANFPAITEQEIRQLQALLKNIDK</sequence>
<dbReference type="InterPro" id="IPR000192">
    <property type="entry name" value="Aminotrans_V_dom"/>
</dbReference>
<dbReference type="PIRSF" id="PIRSF000525">
    <property type="entry name" value="SerC"/>
    <property type="match status" value="1"/>
</dbReference>
<evidence type="ECO:0000256" key="5">
    <source>
        <dbReference type="ARBA" id="ARBA00022490"/>
    </source>
</evidence>
<evidence type="ECO:0000256" key="14">
    <source>
        <dbReference type="ARBA" id="ARBA00049007"/>
    </source>
</evidence>
<dbReference type="GO" id="GO:0019265">
    <property type="term" value="P:glycine biosynthetic process, by transamination of glyoxylate"/>
    <property type="evidence" value="ECO:0007669"/>
    <property type="project" value="TreeGrafter"/>
</dbReference>
<dbReference type="RefSeq" id="WP_314510626.1">
    <property type="nucleotide sequence ID" value="NZ_JASJOU010000003.1"/>
</dbReference>
<dbReference type="EMBL" id="JASJOU010000003">
    <property type="protein sequence ID" value="MDJ1501126.1"/>
    <property type="molecule type" value="Genomic_DNA"/>
</dbReference>
<keyword evidence="10" id="KW-0664">Pyridoxine biosynthesis</keyword>
<dbReference type="Gene3D" id="3.40.640.10">
    <property type="entry name" value="Type I PLP-dependent aspartate aminotransferase-like (Major domain)"/>
    <property type="match status" value="1"/>
</dbReference>
<keyword evidence="6 16" id="KW-0032">Aminotransferase</keyword>
<keyword evidence="9" id="KW-0663">Pyridoxal phosphate</keyword>
<evidence type="ECO:0000256" key="9">
    <source>
        <dbReference type="ARBA" id="ARBA00022898"/>
    </source>
</evidence>
<evidence type="ECO:0000256" key="8">
    <source>
        <dbReference type="ARBA" id="ARBA00022679"/>
    </source>
</evidence>
<evidence type="ECO:0000256" key="1">
    <source>
        <dbReference type="ARBA" id="ARBA00001933"/>
    </source>
</evidence>
<evidence type="ECO:0000256" key="3">
    <source>
        <dbReference type="ARBA" id="ARBA00006904"/>
    </source>
</evidence>
<dbReference type="PANTHER" id="PTHR21152:SF40">
    <property type="entry name" value="ALANINE--GLYOXYLATE AMINOTRANSFERASE"/>
    <property type="match status" value="1"/>
</dbReference>
<evidence type="ECO:0000256" key="13">
    <source>
        <dbReference type="ARBA" id="ARBA00047630"/>
    </source>
</evidence>
<gene>
    <name evidence="16" type="ORF">QNI22_10730</name>
</gene>
<dbReference type="GO" id="GO:0004760">
    <property type="term" value="F:L-serine-pyruvate transaminase activity"/>
    <property type="evidence" value="ECO:0007669"/>
    <property type="project" value="TreeGrafter"/>
</dbReference>
<reference evidence="16" key="1">
    <citation type="submission" date="2023-05" db="EMBL/GenBank/DDBJ databases">
        <authorList>
            <person name="Zhang X."/>
        </authorList>
    </citation>
    <scope>NUCLEOTIDE SEQUENCE</scope>
    <source>
        <strain evidence="16">BD1B2-1</strain>
    </source>
</reference>
<dbReference type="PANTHER" id="PTHR21152">
    <property type="entry name" value="AMINOTRANSFERASE CLASS V"/>
    <property type="match status" value="1"/>
</dbReference>
<dbReference type="InterPro" id="IPR022278">
    <property type="entry name" value="Pser_aminoTfrase"/>
</dbReference>
<evidence type="ECO:0000256" key="12">
    <source>
        <dbReference type="ARBA" id="ARBA00031421"/>
    </source>
</evidence>
<dbReference type="GO" id="GO:0008615">
    <property type="term" value="P:pyridoxine biosynthetic process"/>
    <property type="evidence" value="ECO:0007669"/>
    <property type="project" value="UniProtKB-KW"/>
</dbReference>
<dbReference type="InterPro" id="IPR015422">
    <property type="entry name" value="PyrdxlP-dep_Trfase_small"/>
</dbReference>
<evidence type="ECO:0000256" key="11">
    <source>
        <dbReference type="ARBA" id="ARBA00023299"/>
    </source>
</evidence>
<dbReference type="GO" id="GO:0008453">
    <property type="term" value="F:alanine-glyoxylate transaminase activity"/>
    <property type="evidence" value="ECO:0007669"/>
    <property type="project" value="TreeGrafter"/>
</dbReference>
<comment type="cofactor">
    <cofactor evidence="1">
        <name>pyridoxal 5'-phosphate</name>
        <dbReference type="ChEBI" id="CHEBI:597326"/>
    </cofactor>
</comment>
<evidence type="ECO:0000313" key="17">
    <source>
        <dbReference type="Proteomes" id="UP001232063"/>
    </source>
</evidence>
<dbReference type="EC" id="2.6.1.52" evidence="4"/>
<comment type="catalytic activity">
    <reaction evidence="14">
        <text>O-phospho-L-serine + 2-oxoglutarate = 3-phosphooxypyruvate + L-glutamate</text>
        <dbReference type="Rhea" id="RHEA:14329"/>
        <dbReference type="ChEBI" id="CHEBI:16810"/>
        <dbReference type="ChEBI" id="CHEBI:18110"/>
        <dbReference type="ChEBI" id="CHEBI:29985"/>
        <dbReference type="ChEBI" id="CHEBI:57524"/>
        <dbReference type="EC" id="2.6.1.52"/>
    </reaction>
</comment>